<dbReference type="OrthoDB" id="324294at2"/>
<dbReference type="CDD" id="cd06223">
    <property type="entry name" value="PRTases_typeI"/>
    <property type="match status" value="1"/>
</dbReference>
<keyword evidence="1 2" id="KW-0545">Nucleotide biosynthesis</keyword>
<proteinExistence type="inferred from homology"/>
<dbReference type="GO" id="GO:0006015">
    <property type="term" value="P:5-phosphoribose 1-diphosphate biosynthetic process"/>
    <property type="evidence" value="ECO:0007669"/>
    <property type="project" value="TreeGrafter"/>
</dbReference>
<name>A0A2G1QN94_9HYPH</name>
<dbReference type="SMART" id="SM01400">
    <property type="entry name" value="Pribosyltran_N"/>
    <property type="match status" value="1"/>
</dbReference>
<dbReference type="PANTHER" id="PTHR10210:SF41">
    <property type="entry name" value="RIBOSE-PHOSPHATE PYROPHOSPHOKINASE 1, CHLOROPLASTIC"/>
    <property type="match status" value="1"/>
</dbReference>
<dbReference type="Proteomes" id="UP000221168">
    <property type="component" value="Unassembled WGS sequence"/>
</dbReference>
<sequence>MTRLLVALPGNEGFAERLAEETGCAIAPVSWHRFPDGETNLRFQADLAGASIALVATLDRPDGKFLPLAFCAATARDLGASRVGLVAPYLSYMRQDRRFHDGEAVTARYFPTLLGSAVDWLVTADPHLHRIHDLGTIYSIPTHVVHCAAPMGAWIRDKVSVPLIVGPDSESAQWAGAIAEAAGAPHVVLSKTRHGDLDVDIAFPDMSAHAGRVPVLVDDIISSGQSMVRAIKGLRAAGFAEPWCIGVHGIFADGAEDAIRKAGAAGIVSCNTVRHGSNAIDVSGLFAGPVAAMM</sequence>
<evidence type="ECO:0000259" key="4">
    <source>
        <dbReference type="Pfam" id="PF13793"/>
    </source>
</evidence>
<dbReference type="InterPro" id="IPR000836">
    <property type="entry name" value="PRTase_dom"/>
</dbReference>
<gene>
    <name evidence="5" type="ORF">CSC94_10570</name>
</gene>
<accession>A0A2G1QN94</accession>
<dbReference type="GO" id="GO:0004749">
    <property type="term" value="F:ribose phosphate diphosphokinase activity"/>
    <property type="evidence" value="ECO:0007669"/>
    <property type="project" value="UniProtKB-EC"/>
</dbReference>
<keyword evidence="5" id="KW-0808">Transferase</keyword>
<dbReference type="Pfam" id="PF00156">
    <property type="entry name" value="Pribosyltran"/>
    <property type="match status" value="1"/>
</dbReference>
<evidence type="ECO:0000313" key="5">
    <source>
        <dbReference type="EMBL" id="PHP66993.1"/>
    </source>
</evidence>
<dbReference type="SUPFAM" id="SSF53271">
    <property type="entry name" value="PRTase-like"/>
    <property type="match status" value="2"/>
</dbReference>
<dbReference type="AlphaFoldDB" id="A0A2G1QN94"/>
<reference evidence="5 6" key="1">
    <citation type="submission" date="2017-10" db="EMBL/GenBank/DDBJ databases">
        <title>Sedimentibacterium mangrovi gen. nov., sp. nov., a novel member of family Phyllobacteriacea isolated from mangrove sediment.</title>
        <authorList>
            <person name="Liao H."/>
            <person name="Tian Y."/>
        </authorList>
    </citation>
    <scope>NUCLEOTIDE SEQUENCE [LARGE SCALE GENOMIC DNA]</scope>
    <source>
        <strain evidence="5 6">X9-2-2</strain>
    </source>
</reference>
<dbReference type="RefSeq" id="WP_099306313.1">
    <property type="nucleotide sequence ID" value="NZ_PDVP01000005.1"/>
</dbReference>
<dbReference type="GO" id="GO:0006164">
    <property type="term" value="P:purine nucleotide biosynthetic process"/>
    <property type="evidence" value="ECO:0007669"/>
    <property type="project" value="TreeGrafter"/>
</dbReference>
<dbReference type="EMBL" id="PDVP01000005">
    <property type="protein sequence ID" value="PHP66993.1"/>
    <property type="molecule type" value="Genomic_DNA"/>
</dbReference>
<keyword evidence="6" id="KW-1185">Reference proteome</keyword>
<comment type="caution">
    <text evidence="5">The sequence shown here is derived from an EMBL/GenBank/DDBJ whole genome shotgun (WGS) entry which is preliminary data.</text>
</comment>
<dbReference type="EC" id="2.7.6.1" evidence="5"/>
<dbReference type="GO" id="GO:0005737">
    <property type="term" value="C:cytoplasm"/>
    <property type="evidence" value="ECO:0007669"/>
    <property type="project" value="TreeGrafter"/>
</dbReference>
<protein>
    <submittedName>
        <fullName evidence="5">Phosphoribosylpyrophosphate synthetase</fullName>
        <ecNumber evidence="5">2.7.6.1</ecNumber>
    </submittedName>
</protein>
<evidence type="ECO:0000256" key="2">
    <source>
        <dbReference type="RuleBase" id="RU004324"/>
    </source>
</evidence>
<evidence type="ECO:0000313" key="6">
    <source>
        <dbReference type="Proteomes" id="UP000221168"/>
    </source>
</evidence>
<evidence type="ECO:0000256" key="1">
    <source>
        <dbReference type="ARBA" id="ARBA00022727"/>
    </source>
</evidence>
<dbReference type="NCBIfam" id="TIGR01251">
    <property type="entry name" value="ribP_PPkin"/>
    <property type="match status" value="1"/>
</dbReference>
<dbReference type="GO" id="GO:0002189">
    <property type="term" value="C:ribose phosphate diphosphokinase complex"/>
    <property type="evidence" value="ECO:0007669"/>
    <property type="project" value="TreeGrafter"/>
</dbReference>
<dbReference type="GO" id="GO:0000287">
    <property type="term" value="F:magnesium ion binding"/>
    <property type="evidence" value="ECO:0007669"/>
    <property type="project" value="InterPro"/>
</dbReference>
<dbReference type="Pfam" id="PF13793">
    <property type="entry name" value="Pribosyltran_N"/>
    <property type="match status" value="1"/>
</dbReference>
<dbReference type="InterPro" id="IPR029099">
    <property type="entry name" value="Pribosyltran_N"/>
</dbReference>
<comment type="similarity">
    <text evidence="2">Belongs to the ribose-phosphate pyrophosphokinase family.</text>
</comment>
<dbReference type="PANTHER" id="PTHR10210">
    <property type="entry name" value="RIBOSE-PHOSPHATE DIPHOSPHOKINASE FAMILY MEMBER"/>
    <property type="match status" value="1"/>
</dbReference>
<evidence type="ECO:0000259" key="3">
    <source>
        <dbReference type="Pfam" id="PF00156"/>
    </source>
</evidence>
<dbReference type="NCBIfam" id="NF005537">
    <property type="entry name" value="PRK07199.1"/>
    <property type="match status" value="1"/>
</dbReference>
<dbReference type="InterPro" id="IPR005946">
    <property type="entry name" value="Rib-P_diPkinase"/>
</dbReference>
<dbReference type="InterPro" id="IPR029057">
    <property type="entry name" value="PRTase-like"/>
</dbReference>
<dbReference type="Gene3D" id="3.40.50.2020">
    <property type="match status" value="2"/>
</dbReference>
<feature type="domain" description="Ribose-phosphate pyrophosphokinase N-terminal" evidence="4">
    <location>
        <begin position="5"/>
        <end position="115"/>
    </location>
</feature>
<feature type="domain" description="Phosphoribosyltransferase" evidence="3">
    <location>
        <begin position="153"/>
        <end position="260"/>
    </location>
</feature>
<organism evidence="5 6">
    <name type="scientific">Zhengella mangrovi</name>
    <dbReference type="NCBI Taxonomy" id="1982044"/>
    <lineage>
        <taxon>Bacteria</taxon>
        <taxon>Pseudomonadati</taxon>
        <taxon>Pseudomonadota</taxon>
        <taxon>Alphaproteobacteria</taxon>
        <taxon>Hyphomicrobiales</taxon>
        <taxon>Notoacmeibacteraceae</taxon>
        <taxon>Zhengella</taxon>
    </lineage>
</organism>